<dbReference type="SUPFAM" id="SSF57850">
    <property type="entry name" value="RING/U-box"/>
    <property type="match status" value="1"/>
</dbReference>
<feature type="compositionally biased region" description="Polar residues" evidence="20">
    <location>
        <begin position="504"/>
        <end position="520"/>
    </location>
</feature>
<dbReference type="Gene3D" id="3.30.40.10">
    <property type="entry name" value="Zinc/RING finger domain, C3HC4 (zinc finger)"/>
    <property type="match status" value="1"/>
</dbReference>
<keyword evidence="13 21" id="KW-0472">Membrane</keyword>
<feature type="transmembrane region" description="Helical" evidence="21">
    <location>
        <begin position="579"/>
        <end position="597"/>
    </location>
</feature>
<dbReference type="PANTHER" id="PTHR22763">
    <property type="entry name" value="RING ZINC FINGER PROTEIN"/>
    <property type="match status" value="1"/>
</dbReference>
<evidence type="ECO:0000259" key="23">
    <source>
        <dbReference type="PROSITE" id="PS50089"/>
    </source>
</evidence>
<dbReference type="GO" id="GO:0061630">
    <property type="term" value="F:ubiquitin protein ligase activity"/>
    <property type="evidence" value="ECO:0007669"/>
    <property type="project" value="UniProtKB-EC"/>
</dbReference>
<proteinExistence type="predicted"/>
<evidence type="ECO:0000256" key="1">
    <source>
        <dbReference type="ARBA" id="ARBA00000900"/>
    </source>
</evidence>
<dbReference type="InterPro" id="IPR013083">
    <property type="entry name" value="Znf_RING/FYVE/PHD"/>
</dbReference>
<gene>
    <name evidence="24" type="ORF">GP486_004139</name>
</gene>
<organism evidence="24 25">
    <name type="scientific">Trichoglossum hirsutum</name>
    <dbReference type="NCBI Taxonomy" id="265104"/>
    <lineage>
        <taxon>Eukaryota</taxon>
        <taxon>Fungi</taxon>
        <taxon>Dikarya</taxon>
        <taxon>Ascomycota</taxon>
        <taxon>Pezizomycotina</taxon>
        <taxon>Geoglossomycetes</taxon>
        <taxon>Geoglossales</taxon>
        <taxon>Geoglossaceae</taxon>
        <taxon>Trichoglossum</taxon>
    </lineage>
</organism>
<keyword evidence="9 19" id="KW-0863">Zinc-finger</keyword>
<evidence type="ECO:0000256" key="22">
    <source>
        <dbReference type="SAM" id="SignalP"/>
    </source>
</evidence>
<dbReference type="InterPro" id="IPR021319">
    <property type="entry name" value="DUF2921"/>
</dbReference>
<evidence type="ECO:0000313" key="24">
    <source>
        <dbReference type="EMBL" id="KAH0559345.1"/>
    </source>
</evidence>
<dbReference type="InterPro" id="IPR001841">
    <property type="entry name" value="Znf_RING"/>
</dbReference>
<feature type="chain" id="PRO_5040375864" description="DSC E3 ubiquitin ligase complex subunit A" evidence="22">
    <location>
        <begin position="24"/>
        <end position="830"/>
    </location>
</feature>
<dbReference type="EMBL" id="JAGHQM010000621">
    <property type="protein sequence ID" value="KAH0559345.1"/>
    <property type="molecule type" value="Genomic_DNA"/>
</dbReference>
<dbReference type="Pfam" id="PF11145">
    <property type="entry name" value="DUF2921"/>
    <property type="match status" value="2"/>
</dbReference>
<dbReference type="AlphaFoldDB" id="A0A9P8LBS0"/>
<dbReference type="PROSITE" id="PS50089">
    <property type="entry name" value="ZF_RING_2"/>
    <property type="match status" value="1"/>
</dbReference>
<dbReference type="GO" id="GO:0008270">
    <property type="term" value="F:zinc ion binding"/>
    <property type="evidence" value="ECO:0007669"/>
    <property type="project" value="UniProtKB-KW"/>
</dbReference>
<name>A0A9P8LBS0_9PEZI</name>
<feature type="transmembrane region" description="Helical" evidence="21">
    <location>
        <begin position="432"/>
        <end position="458"/>
    </location>
</feature>
<keyword evidence="10" id="KW-0833">Ubl conjugation pathway</keyword>
<evidence type="ECO:0000256" key="16">
    <source>
        <dbReference type="ARBA" id="ARBA00071072"/>
    </source>
</evidence>
<dbReference type="InterPro" id="IPR050731">
    <property type="entry name" value="HRD1_E3_ubiq-ligases"/>
</dbReference>
<dbReference type="PANTHER" id="PTHR22763:SF162">
    <property type="entry name" value="TRANSMEMBRANE E3 UBIQUITIN-PROTEIN LIGASE 1"/>
    <property type="match status" value="1"/>
</dbReference>
<keyword evidence="11" id="KW-0862">Zinc</keyword>
<evidence type="ECO:0000256" key="7">
    <source>
        <dbReference type="ARBA" id="ARBA00022723"/>
    </source>
</evidence>
<feature type="region of interest" description="Disordered" evidence="20">
    <location>
        <begin position="498"/>
        <end position="527"/>
    </location>
</feature>
<feature type="transmembrane region" description="Helical" evidence="21">
    <location>
        <begin position="603"/>
        <end position="621"/>
    </location>
</feature>
<evidence type="ECO:0000256" key="14">
    <source>
        <dbReference type="ARBA" id="ARBA00056116"/>
    </source>
</evidence>
<evidence type="ECO:0000256" key="12">
    <source>
        <dbReference type="ARBA" id="ARBA00022989"/>
    </source>
</evidence>
<sequence length="830" mass="91513">MDSPRILLLIFLLLLLFLSPDNQQPSPSQRVELDNLIAEERNALGVLRSSRYGDLDANRGIWLNITGFRGGNALAWGVLPKVKDRVREQLKYLLGEEGQRKLDGLDGPVTAGAGVDGGKAWDRSQAKEEQTPFYQNVTGMVYGKWTRSRLSQDLRPPHINLTTLAPWAGFVTREYDRNVTGSSGKLQLRLDEKTGVGLVVGGDLVREIAGTMTLQDESSPGDGWEIGLHGVHFQSFGGIILTTTSEKFAGLFALPHLSLSPHTYSLAKDLLNKTLSSAILKQESSISASLMYPRSYSPSHPSDILFSTPRCEYIVYLQQDPMEFRVRGVSSATLNLIEDELRFPTGAPVPGAPDMVMSMTLFSPDCGFVLESMGPPEFTPQSAGHLKGPKIESFLWLARRFSSFFAIICSLQILLLIRQMNEAATPSTVSRVSFYTIAIMAMGDGFVLMGFLTVGIYIDAAFLSLFSTAFIAFLSVCVFGMRFLIAIWRVQAPERRERGRPAGSVNNAPSPAGQTPSRTESLPPPVTASAVNRASPVIILPPDQDLAAAEAEENATDQNTNQRTTTDPSNAIGALYTRFYIILLGLIFLSLYATSWPETLRSIYANVLVFTYLSFWTPQIYRNVMRNCRKALRWDFVIGQSILRLTPIVYVYSVPDNIMYIETDGRMAIALTAWVWVQIWILVSQEVLGPRFAVPNGWAPPAYDYHPVLREDDLESGAMPIGFTQVAEEEDVGKSNSSMAAGEASPRVKRRRSWDCAICMQDIVVHIVPSGSSSGNEAAGSASVGLGSGILGRRGYMVTPCRHIFHSQCLEGWMRVRLQCPICRETLPPV</sequence>
<dbReference type="GO" id="GO:0043161">
    <property type="term" value="P:proteasome-mediated ubiquitin-dependent protein catabolic process"/>
    <property type="evidence" value="ECO:0007669"/>
    <property type="project" value="TreeGrafter"/>
</dbReference>
<keyword evidence="25" id="KW-1185">Reference proteome</keyword>
<protein>
    <recommendedName>
        <fullName evidence="16">DSC E3 ubiquitin ligase complex subunit A</fullName>
        <ecNumber evidence="4">2.3.2.27</ecNumber>
    </recommendedName>
    <alternativeName>
        <fullName evidence="17">Defective for SREBP cleavage protein A</fullName>
    </alternativeName>
    <alternativeName>
        <fullName evidence="18">RING-type E3 ubiquitin transferase dscA</fullName>
    </alternativeName>
</protein>
<evidence type="ECO:0000313" key="25">
    <source>
        <dbReference type="Proteomes" id="UP000750711"/>
    </source>
</evidence>
<evidence type="ECO:0000256" key="17">
    <source>
        <dbReference type="ARBA" id="ARBA00077885"/>
    </source>
</evidence>
<dbReference type="GO" id="GO:0012505">
    <property type="term" value="C:endomembrane system"/>
    <property type="evidence" value="ECO:0007669"/>
    <property type="project" value="UniProtKB-SubCell"/>
</dbReference>
<evidence type="ECO:0000256" key="19">
    <source>
        <dbReference type="PROSITE-ProRule" id="PRU00175"/>
    </source>
</evidence>
<keyword evidence="6 21" id="KW-0812">Transmembrane</keyword>
<evidence type="ECO:0000256" key="11">
    <source>
        <dbReference type="ARBA" id="ARBA00022833"/>
    </source>
</evidence>
<evidence type="ECO:0000256" key="20">
    <source>
        <dbReference type="SAM" id="MobiDB-lite"/>
    </source>
</evidence>
<evidence type="ECO:0000256" key="18">
    <source>
        <dbReference type="ARBA" id="ARBA00082128"/>
    </source>
</evidence>
<evidence type="ECO:0000256" key="3">
    <source>
        <dbReference type="ARBA" id="ARBA00004906"/>
    </source>
</evidence>
<evidence type="ECO:0000256" key="5">
    <source>
        <dbReference type="ARBA" id="ARBA00022679"/>
    </source>
</evidence>
<keyword evidence="7" id="KW-0479">Metal-binding</keyword>
<feature type="signal peptide" evidence="22">
    <location>
        <begin position="1"/>
        <end position="23"/>
    </location>
</feature>
<evidence type="ECO:0000256" key="13">
    <source>
        <dbReference type="ARBA" id="ARBA00023136"/>
    </source>
</evidence>
<evidence type="ECO:0000256" key="2">
    <source>
        <dbReference type="ARBA" id="ARBA00004127"/>
    </source>
</evidence>
<comment type="pathway">
    <text evidence="3">Protein modification; protein ubiquitination.</text>
</comment>
<keyword evidence="8 22" id="KW-0732">Signal</keyword>
<comment type="caution">
    <text evidence="24">The sequence shown here is derived from an EMBL/GenBank/DDBJ whole genome shotgun (WGS) entry which is preliminary data.</text>
</comment>
<feature type="domain" description="RING-type" evidence="23">
    <location>
        <begin position="756"/>
        <end position="824"/>
    </location>
</feature>
<comment type="subunit">
    <text evidence="15">Component of the DSC E3 ubiquitin ligase complex composed of dscA, dscB, dscC and dscD.</text>
</comment>
<accession>A0A9P8LBS0</accession>
<keyword evidence="12 21" id="KW-1133">Transmembrane helix</keyword>
<evidence type="ECO:0000256" key="4">
    <source>
        <dbReference type="ARBA" id="ARBA00012483"/>
    </source>
</evidence>
<keyword evidence="5" id="KW-0808">Transferase</keyword>
<feature type="transmembrane region" description="Helical" evidence="21">
    <location>
        <begin position="401"/>
        <end position="420"/>
    </location>
</feature>
<dbReference type="Pfam" id="PF13639">
    <property type="entry name" value="zf-RING_2"/>
    <property type="match status" value="1"/>
</dbReference>
<dbReference type="EC" id="2.3.2.27" evidence="4"/>
<comment type="catalytic activity">
    <reaction evidence="1">
        <text>S-ubiquitinyl-[E2 ubiquitin-conjugating enzyme]-L-cysteine + [acceptor protein]-L-lysine = [E2 ubiquitin-conjugating enzyme]-L-cysteine + N(6)-ubiquitinyl-[acceptor protein]-L-lysine.</text>
        <dbReference type="EC" id="2.3.2.27"/>
    </reaction>
</comment>
<evidence type="ECO:0000256" key="8">
    <source>
        <dbReference type="ARBA" id="ARBA00022729"/>
    </source>
</evidence>
<dbReference type="Proteomes" id="UP000750711">
    <property type="component" value="Unassembled WGS sequence"/>
</dbReference>
<evidence type="ECO:0000256" key="21">
    <source>
        <dbReference type="SAM" id="Phobius"/>
    </source>
</evidence>
<evidence type="ECO:0000256" key="10">
    <source>
        <dbReference type="ARBA" id="ARBA00022786"/>
    </source>
</evidence>
<dbReference type="GO" id="GO:0044695">
    <property type="term" value="C:Dsc E3 ubiquitin ligase complex"/>
    <property type="evidence" value="ECO:0007669"/>
    <property type="project" value="TreeGrafter"/>
</dbReference>
<evidence type="ECO:0000256" key="6">
    <source>
        <dbReference type="ARBA" id="ARBA00022692"/>
    </source>
</evidence>
<evidence type="ECO:0000256" key="9">
    <source>
        <dbReference type="ARBA" id="ARBA00022771"/>
    </source>
</evidence>
<dbReference type="SMART" id="SM00184">
    <property type="entry name" value="RING"/>
    <property type="match status" value="1"/>
</dbReference>
<comment type="function">
    <text evidence="14">Catalytic component of the DSC E3 ubiquitin ligase complex which is required for the srbA transcriptional activator proteolytic cleavage to release the soluble transcription factor from the membrane in low oxygen or sterol conditions. Required for growth during hypoxia and triazole drug susceptibility, as well as for virulence in a murine model of invasive pulmonary aspergillosis (IPA).</text>
</comment>
<comment type="subcellular location">
    <subcellularLocation>
        <location evidence="2">Endomembrane system</location>
        <topology evidence="2">Multi-pass membrane protein</topology>
    </subcellularLocation>
</comment>
<evidence type="ECO:0000256" key="15">
    <source>
        <dbReference type="ARBA" id="ARBA00063126"/>
    </source>
</evidence>
<feature type="transmembrane region" description="Helical" evidence="21">
    <location>
        <begin position="464"/>
        <end position="488"/>
    </location>
</feature>
<reference evidence="24" key="1">
    <citation type="submission" date="2021-03" db="EMBL/GenBank/DDBJ databases">
        <title>Comparative genomics and phylogenomic investigation of the class Geoglossomycetes provide insights into ecological specialization and systematics.</title>
        <authorList>
            <person name="Melie T."/>
            <person name="Pirro S."/>
            <person name="Miller A.N."/>
            <person name="Quandt A."/>
        </authorList>
    </citation>
    <scope>NUCLEOTIDE SEQUENCE</scope>
    <source>
        <strain evidence="24">CAQ_001_2017</strain>
    </source>
</reference>
<dbReference type="FunFam" id="3.30.40.10:FF:000626">
    <property type="entry name" value="Transmembrane ubiquitin ligase 1"/>
    <property type="match status" value="1"/>
</dbReference>